<evidence type="ECO:0008006" key="10">
    <source>
        <dbReference type="Google" id="ProtNLM"/>
    </source>
</evidence>
<sequence>MAEKDVVSMPMSSFSSGEGSSVIISGVGLGDSMATTEAKRIHEENVAKIAGMSEEEIKTERAKLEEMLDPKVLAFLKSKRQKSGGVQGIPKPHQPIKKGDEAVPMETNNLDEDTPLIKPKPGWLNMDKVETEKLEWMKNVSNPKSAESQSGGGQARFDFEGHIVASEVPEHLGLHHHGDESNRAGYTLEELFTLARSANLQQRLLALQVVARIMQNAKQCEFEKVLQSPIIPSLLDAGIVFLLRWALDDSVESIIGGAVHAIQALLVNSTDERCYDKMWSWYRGYEMPHLLPSNVAMETEDEEEKDTETDAQLVKKDVIKGFLRMDLLLRLRYILEKCKPTAPVVVSVLQILTRIARHTTESAYKVLNCPRLIKTIVNNFLPFTWKPSDDIVQLSDIYGHPLSCAIKLLRVLSTTGVNMARIIVSEYKILDRISRFIIQETSELQLNTKEAELLCVEAYRLWGHFLAYGLTSEHFRDLYSIFITQLQNVQQLSHDCEGYHLERAVAMIRLLQSSIEVSATHRNLAAKLKNEQKSDEPKEPLPSIDWTHAEGLIQPIESLMSKLMKDFMGHFTIKKYDLSLLSACVNCVATYYAKVANQVTGDTIALLSHIQKVVDDNVVPLLNSHAFSMMLGYLSENSNILSGLTSSQREINPALPELACLCGQDVVVPVLQQKTPYNTFLALLHLVHSLGKIDKSVVPKMFSKILDDKDVLSYTRRVCKIRDGGLVSHWTTRFETYIQFYLAKMANMQVVSDMSVLHQMSLAVFTRLHDNDSHIAHDLLSTVLFNRNFITESQEDSLTSEGLSELTLQKPADITSAASFTTTPTNRATLLEDICQCLPSIRATYMATFGSMAAGLQQSRARAQGLCNEIESFQCGAFNGCLVPRDWMYLPLVDLYQKSTSGQLSDLMENVPPALASHIAGCLRWVYLLECWRPLETASINMAIKISRTMCTFLAGSDLFLEPAVHSYLKALLHEYCKPRVLSHTDFTQPIPGLNAFSDLYLSMLAQYEAVSFGDPLFTCYILLPLQQRHSAQLRKDLWGQHLGAIRSMHVSIHELPVPIENYIMPEETDIELLRLYVQALLSEMVRITWAPVLYLVALHHVNRFMYTQDGKYKQLKKIIMRQVIQLKNKDLKHHLLMYKCVNRDSPHALDLYKELPRIRSHILNSITAGLELDNSTK</sequence>
<dbReference type="GO" id="GO:0006366">
    <property type="term" value="P:transcription by RNA polymerase II"/>
    <property type="evidence" value="ECO:0007669"/>
    <property type="project" value="InterPro"/>
</dbReference>
<name>A0A8S4P9G1_OWEFU</name>
<evidence type="ECO:0000256" key="3">
    <source>
        <dbReference type="ARBA" id="ARBA00023163"/>
    </source>
</evidence>
<evidence type="ECO:0000259" key="6">
    <source>
        <dbReference type="Pfam" id="PF08621"/>
    </source>
</evidence>
<evidence type="ECO:0000256" key="2">
    <source>
        <dbReference type="ARBA" id="ARBA00009953"/>
    </source>
</evidence>
<dbReference type="OrthoDB" id="348201at2759"/>
<dbReference type="Proteomes" id="UP000749559">
    <property type="component" value="Unassembled WGS sequence"/>
</dbReference>
<dbReference type="EMBL" id="CAIIXF020000008">
    <property type="protein sequence ID" value="CAH1790853.1"/>
    <property type="molecule type" value="Genomic_DNA"/>
</dbReference>
<gene>
    <name evidence="8" type="ORF">OFUS_LOCUS16014</name>
</gene>
<dbReference type="InterPro" id="IPR013930">
    <property type="entry name" value="RPAP1_N"/>
</dbReference>
<evidence type="ECO:0000313" key="8">
    <source>
        <dbReference type="EMBL" id="CAH1790853.1"/>
    </source>
</evidence>
<keyword evidence="9" id="KW-1185">Reference proteome</keyword>
<evidence type="ECO:0000313" key="9">
    <source>
        <dbReference type="Proteomes" id="UP000749559"/>
    </source>
</evidence>
<evidence type="ECO:0000259" key="7">
    <source>
        <dbReference type="Pfam" id="PF25766"/>
    </source>
</evidence>
<comment type="similarity">
    <text evidence="2">Belongs to the RPAP1 family.</text>
</comment>
<evidence type="ECO:0000256" key="1">
    <source>
        <dbReference type="ARBA" id="ARBA00004123"/>
    </source>
</evidence>
<dbReference type="InterPro" id="IPR039913">
    <property type="entry name" value="RPAP1/Rba50"/>
</dbReference>
<feature type="domain" description="RPAP1/MINIYO-like TPR repeats" evidence="7">
    <location>
        <begin position="888"/>
        <end position="1111"/>
    </location>
</feature>
<feature type="domain" description="RPAP1 N-terminal" evidence="6">
    <location>
        <begin position="39"/>
        <end position="82"/>
    </location>
</feature>
<comment type="subcellular location">
    <subcellularLocation>
        <location evidence="1">Nucleus</location>
    </subcellularLocation>
</comment>
<dbReference type="SUPFAM" id="SSF48371">
    <property type="entry name" value="ARM repeat"/>
    <property type="match status" value="1"/>
</dbReference>
<dbReference type="InterPro" id="IPR057989">
    <property type="entry name" value="TPR_RPAP1/MINIYO-like"/>
</dbReference>
<organism evidence="8 9">
    <name type="scientific">Owenia fusiformis</name>
    <name type="common">Polychaete worm</name>
    <dbReference type="NCBI Taxonomy" id="6347"/>
    <lineage>
        <taxon>Eukaryota</taxon>
        <taxon>Metazoa</taxon>
        <taxon>Spiralia</taxon>
        <taxon>Lophotrochozoa</taxon>
        <taxon>Annelida</taxon>
        <taxon>Polychaeta</taxon>
        <taxon>Sedentaria</taxon>
        <taxon>Canalipalpata</taxon>
        <taxon>Sabellida</taxon>
        <taxon>Oweniida</taxon>
        <taxon>Oweniidae</taxon>
        <taxon>Owenia</taxon>
    </lineage>
</organism>
<keyword evidence="3" id="KW-0804">Transcription</keyword>
<proteinExistence type="inferred from homology"/>
<dbReference type="Pfam" id="PF08621">
    <property type="entry name" value="RPAP1_N"/>
    <property type="match status" value="1"/>
</dbReference>
<dbReference type="PANTHER" id="PTHR21483">
    <property type="entry name" value="RNA POLYMERASE II-ASSOCIATED PROTEIN 1"/>
    <property type="match status" value="1"/>
</dbReference>
<dbReference type="Pfam" id="PF08620">
    <property type="entry name" value="RPAP1_C"/>
    <property type="match status" value="1"/>
</dbReference>
<comment type="caution">
    <text evidence="8">The sequence shown here is derived from an EMBL/GenBank/DDBJ whole genome shotgun (WGS) entry which is preliminary data.</text>
</comment>
<dbReference type="AlphaFoldDB" id="A0A8S4P9G1"/>
<protein>
    <recommendedName>
        <fullName evidence="10">RNA polymerase II-associated protein 1</fullName>
    </recommendedName>
</protein>
<dbReference type="Pfam" id="PF25766">
    <property type="entry name" value="TPR_RPAP1"/>
    <property type="match status" value="1"/>
</dbReference>
<accession>A0A8S4P9G1</accession>
<feature type="domain" description="RPAP1 C-terminal" evidence="5">
    <location>
        <begin position="154"/>
        <end position="217"/>
    </location>
</feature>
<keyword evidence="4" id="KW-0539">Nucleus</keyword>
<dbReference type="InterPro" id="IPR013929">
    <property type="entry name" value="RPAP1_C"/>
</dbReference>
<dbReference type="PANTHER" id="PTHR21483:SF18">
    <property type="entry name" value="RNA POLYMERASE II-ASSOCIATED PROTEIN 1"/>
    <property type="match status" value="1"/>
</dbReference>
<evidence type="ECO:0000256" key="4">
    <source>
        <dbReference type="ARBA" id="ARBA00023242"/>
    </source>
</evidence>
<dbReference type="InterPro" id="IPR016024">
    <property type="entry name" value="ARM-type_fold"/>
</dbReference>
<reference evidence="8" key="1">
    <citation type="submission" date="2022-03" db="EMBL/GenBank/DDBJ databases">
        <authorList>
            <person name="Martin C."/>
        </authorList>
    </citation>
    <scope>NUCLEOTIDE SEQUENCE</scope>
</reference>
<evidence type="ECO:0000259" key="5">
    <source>
        <dbReference type="Pfam" id="PF08620"/>
    </source>
</evidence>